<dbReference type="InterPro" id="IPR000222">
    <property type="entry name" value="PP2C_BS"/>
</dbReference>
<gene>
    <name evidence="8" type="ORF">TRFO_11418</name>
</gene>
<dbReference type="PANTHER" id="PTHR45712">
    <property type="entry name" value="AGAP008170-PA"/>
    <property type="match status" value="1"/>
</dbReference>
<keyword evidence="3" id="KW-0677">Repeat</keyword>
<evidence type="ECO:0000313" key="8">
    <source>
        <dbReference type="EMBL" id="OHS93958.1"/>
    </source>
</evidence>
<evidence type="ECO:0000256" key="2">
    <source>
        <dbReference type="ARBA" id="ARBA00022723"/>
    </source>
</evidence>
<dbReference type="GO" id="GO:0004721">
    <property type="term" value="F:phosphoprotein phosphatase activity"/>
    <property type="evidence" value="ECO:0007669"/>
    <property type="project" value="UniProtKB-KW"/>
</dbReference>
<dbReference type="RefSeq" id="XP_068347095.1">
    <property type="nucleotide sequence ID" value="XM_068496026.1"/>
</dbReference>
<dbReference type="OrthoDB" id="10264738at2759"/>
<evidence type="ECO:0000256" key="5">
    <source>
        <dbReference type="ARBA" id="ARBA00022912"/>
    </source>
</evidence>
<dbReference type="SMART" id="SM00364">
    <property type="entry name" value="LRR_BAC"/>
    <property type="match status" value="8"/>
</dbReference>
<comment type="similarity">
    <text evidence="6">Belongs to the PP2C family.</text>
</comment>
<dbReference type="Pfam" id="PF00481">
    <property type="entry name" value="PP2C"/>
    <property type="match status" value="1"/>
</dbReference>
<evidence type="ECO:0000256" key="1">
    <source>
        <dbReference type="ARBA" id="ARBA00022614"/>
    </source>
</evidence>
<name>A0A1J4J3F8_9EUKA</name>
<accession>A0A1J4J3F8</accession>
<dbReference type="GeneID" id="94830730"/>
<dbReference type="InterPro" id="IPR025875">
    <property type="entry name" value="Leu-rich_rpt_4"/>
</dbReference>
<dbReference type="InterPro" id="IPR001932">
    <property type="entry name" value="PPM-type_phosphatase-like_dom"/>
</dbReference>
<dbReference type="Gene3D" id="3.80.10.10">
    <property type="entry name" value="Ribonuclease Inhibitor"/>
    <property type="match status" value="3"/>
</dbReference>
<evidence type="ECO:0000256" key="3">
    <source>
        <dbReference type="ARBA" id="ARBA00022737"/>
    </source>
</evidence>
<proteinExistence type="inferred from homology"/>
<keyword evidence="4 6" id="KW-0378">Hydrolase</keyword>
<dbReference type="InterPro" id="IPR001611">
    <property type="entry name" value="Leu-rich_rpt"/>
</dbReference>
<keyword evidence="2" id="KW-0479">Metal-binding</keyword>
<dbReference type="InterPro" id="IPR050333">
    <property type="entry name" value="SLRP"/>
</dbReference>
<dbReference type="PROSITE" id="PS51450">
    <property type="entry name" value="LRR"/>
    <property type="match status" value="3"/>
</dbReference>
<dbReference type="SMART" id="SM00332">
    <property type="entry name" value="PP2Cc"/>
    <property type="match status" value="1"/>
</dbReference>
<dbReference type="Pfam" id="PF12799">
    <property type="entry name" value="LRR_4"/>
    <property type="match status" value="1"/>
</dbReference>
<organism evidence="8 9">
    <name type="scientific">Tritrichomonas foetus</name>
    <dbReference type="NCBI Taxonomy" id="1144522"/>
    <lineage>
        <taxon>Eukaryota</taxon>
        <taxon>Metamonada</taxon>
        <taxon>Parabasalia</taxon>
        <taxon>Tritrichomonadida</taxon>
        <taxon>Tritrichomonadidae</taxon>
        <taxon>Tritrichomonas</taxon>
    </lineage>
</organism>
<dbReference type="GO" id="GO:0046872">
    <property type="term" value="F:metal ion binding"/>
    <property type="evidence" value="ECO:0007669"/>
    <property type="project" value="UniProtKB-KW"/>
</dbReference>
<dbReference type="Gene3D" id="3.60.40.10">
    <property type="entry name" value="PPM-type phosphatase domain"/>
    <property type="match status" value="1"/>
</dbReference>
<keyword evidence="5 6" id="KW-0904">Protein phosphatase</keyword>
<dbReference type="SUPFAM" id="SSF81606">
    <property type="entry name" value="PP2C-like"/>
    <property type="match status" value="1"/>
</dbReference>
<protein>
    <recommendedName>
        <fullName evidence="7">PPM-type phosphatase domain-containing protein</fullName>
    </recommendedName>
</protein>
<dbReference type="InterPro" id="IPR032675">
    <property type="entry name" value="LRR_dom_sf"/>
</dbReference>
<dbReference type="EMBL" id="MLAK01001359">
    <property type="protein sequence ID" value="OHS93958.1"/>
    <property type="molecule type" value="Genomic_DNA"/>
</dbReference>
<dbReference type="PROSITE" id="PS01032">
    <property type="entry name" value="PPM_1"/>
    <property type="match status" value="1"/>
</dbReference>
<keyword evidence="1" id="KW-0433">Leucine-rich repeat</keyword>
<evidence type="ECO:0000256" key="6">
    <source>
        <dbReference type="RuleBase" id="RU003465"/>
    </source>
</evidence>
<keyword evidence="9" id="KW-1185">Reference proteome</keyword>
<dbReference type="CDD" id="cd00143">
    <property type="entry name" value="PP2Cc"/>
    <property type="match status" value="1"/>
</dbReference>
<reference evidence="8" key="1">
    <citation type="submission" date="2016-10" db="EMBL/GenBank/DDBJ databases">
        <authorList>
            <person name="Benchimol M."/>
            <person name="Almeida L.G."/>
            <person name="Vasconcelos A.T."/>
            <person name="Perreira-Neves A."/>
            <person name="Rosa I.A."/>
            <person name="Tasca T."/>
            <person name="Bogo M.R."/>
            <person name="de Souza W."/>
        </authorList>
    </citation>
    <scope>NUCLEOTIDE SEQUENCE [LARGE SCALE GENOMIC DNA]</scope>
    <source>
        <strain evidence="8">K</strain>
    </source>
</reference>
<dbReference type="AlphaFoldDB" id="A0A1J4J3F8"/>
<sequence length="749" mass="85040">MSNNMLTSIPFGLNNLNRLKTLNYFNNKLKLIEDGSIDNVEKLNISRNQFDAIPSYLPPSLKALDFSYNSLICLDSNSQLKYVKCLSLNLLSLQKISNDIVFDHLIELELSMNRLTEIPNLAKLAPKLKTIDLSYNFLKSFPVFPEEIKKVDLGHNDIRIIPNDIKEMYKQLKIFIITHNKIKNIPILPESVIKIDLSHNFIEVLSSMNTPNLISFNLEYNKLTMAPHFEGCRVHAINLAYNNLQTISNSNTIFSNDVTIIDIRNNLITELPSYIFTPNLQFLNAAGNLIEKIPEEINNCPIMATLNISLNPLEVFPSTLPVSIKHIYAGFCMLKMVPLYFANLTSLLTLTVPGNQLVHIPLIPSLKYVNLSSNIFERFPRVPLTIRSIDVSRNKITQIPDPFNFKHIEELELSFNMISKVPILAHCTNLKILKLSYNPISETVHPSTVFPQKSLITLDITNTNIKFDKNPARCELLGSYEYTKFSKLIKTNGYVGFAEMKGVRDTMEDSIVIRTEINENRDLFGVFDGHGGRQTSTWLAFHIARQYEQTKVKLTNKGLLTSIRVLSLGLIQQQYIDGSTAVIAIIHENAIFLMNIGDARALIISQDFHVKLATQDHKPSTREEFERVAQNGGFVAATNRRVAGRLAVPRSFGDTTTKGVTCMPDITNYQIESDDRWLILGCDGVFDVLTNEKVALIAKMSQSAEHFAYNIRNIAYSYFSIDNISVIVVDLLKRRNFKIMQKQIRRQSK</sequence>
<dbReference type="VEuPathDB" id="TrichDB:TRFO_11418"/>
<dbReference type="PROSITE" id="PS51746">
    <property type="entry name" value="PPM_2"/>
    <property type="match status" value="1"/>
</dbReference>
<dbReference type="Proteomes" id="UP000179807">
    <property type="component" value="Unassembled WGS sequence"/>
</dbReference>
<evidence type="ECO:0000259" key="7">
    <source>
        <dbReference type="PROSITE" id="PS51746"/>
    </source>
</evidence>
<evidence type="ECO:0000313" key="9">
    <source>
        <dbReference type="Proteomes" id="UP000179807"/>
    </source>
</evidence>
<feature type="domain" description="PPM-type phosphatase" evidence="7">
    <location>
        <begin position="494"/>
        <end position="731"/>
    </location>
</feature>
<evidence type="ECO:0000256" key="4">
    <source>
        <dbReference type="ARBA" id="ARBA00022801"/>
    </source>
</evidence>
<comment type="caution">
    <text evidence="8">The sequence shown here is derived from an EMBL/GenBank/DDBJ whole genome shotgun (WGS) entry which is preliminary data.</text>
</comment>
<dbReference type="PANTHER" id="PTHR45712:SF22">
    <property type="entry name" value="INSULIN-LIKE GROWTH FACTOR-BINDING PROTEIN COMPLEX ACID LABILE SUBUNIT"/>
    <property type="match status" value="1"/>
</dbReference>
<dbReference type="InterPro" id="IPR036457">
    <property type="entry name" value="PPM-type-like_dom_sf"/>
</dbReference>
<dbReference type="SUPFAM" id="SSF52058">
    <property type="entry name" value="L domain-like"/>
    <property type="match status" value="2"/>
</dbReference>